<evidence type="ECO:0000313" key="1">
    <source>
        <dbReference type="EMBL" id="CAL1532935.1"/>
    </source>
</evidence>
<sequence>QLHGEPIYYTTRCILHVSTSLLAPGFYNISVTMYPIVTNDETSIQYGTTYSHTLILENPSGVQNDCPRQVEEGSQVNCTCKTTRQETRGVSVSWFDTNGQMVNPDQPHVLIFRAKRNSQG</sequence>
<evidence type="ECO:0008006" key="3">
    <source>
        <dbReference type="Google" id="ProtNLM"/>
    </source>
</evidence>
<feature type="non-terminal residue" evidence="1">
    <location>
        <position position="1"/>
    </location>
</feature>
<keyword evidence="2" id="KW-1185">Reference proteome</keyword>
<comment type="caution">
    <text evidence="1">The sequence shown here is derived from an EMBL/GenBank/DDBJ whole genome shotgun (WGS) entry which is preliminary data.</text>
</comment>
<organism evidence="1 2">
    <name type="scientific">Lymnaea stagnalis</name>
    <name type="common">Great pond snail</name>
    <name type="synonym">Helix stagnalis</name>
    <dbReference type="NCBI Taxonomy" id="6523"/>
    <lineage>
        <taxon>Eukaryota</taxon>
        <taxon>Metazoa</taxon>
        <taxon>Spiralia</taxon>
        <taxon>Lophotrochozoa</taxon>
        <taxon>Mollusca</taxon>
        <taxon>Gastropoda</taxon>
        <taxon>Heterobranchia</taxon>
        <taxon>Euthyneura</taxon>
        <taxon>Panpulmonata</taxon>
        <taxon>Hygrophila</taxon>
        <taxon>Lymnaeoidea</taxon>
        <taxon>Lymnaeidae</taxon>
        <taxon>Lymnaea</taxon>
    </lineage>
</organism>
<protein>
    <recommendedName>
        <fullName evidence="3">Ig-like domain-containing protein</fullName>
    </recommendedName>
</protein>
<evidence type="ECO:0000313" key="2">
    <source>
        <dbReference type="Proteomes" id="UP001497497"/>
    </source>
</evidence>
<gene>
    <name evidence="1" type="ORF">GSLYS_00006953001</name>
</gene>
<dbReference type="Proteomes" id="UP001497497">
    <property type="component" value="Unassembled WGS sequence"/>
</dbReference>
<feature type="non-terminal residue" evidence="1">
    <location>
        <position position="120"/>
    </location>
</feature>
<dbReference type="EMBL" id="CAXITT010000129">
    <property type="protein sequence ID" value="CAL1532935.1"/>
    <property type="molecule type" value="Genomic_DNA"/>
</dbReference>
<dbReference type="AlphaFoldDB" id="A0AAV2HHJ7"/>
<name>A0AAV2HHJ7_LYMST</name>
<proteinExistence type="predicted"/>
<accession>A0AAV2HHJ7</accession>
<reference evidence="1 2" key="1">
    <citation type="submission" date="2024-04" db="EMBL/GenBank/DDBJ databases">
        <authorList>
            <consortium name="Genoscope - CEA"/>
            <person name="William W."/>
        </authorList>
    </citation>
    <scope>NUCLEOTIDE SEQUENCE [LARGE SCALE GENOMIC DNA]</scope>
</reference>